<evidence type="ECO:0000256" key="2">
    <source>
        <dbReference type="ARBA" id="ARBA00022448"/>
    </source>
</evidence>
<dbReference type="NCBIfam" id="TIGR04056">
    <property type="entry name" value="OMP_RagA_SusC"/>
    <property type="match status" value="1"/>
</dbReference>
<comment type="similarity">
    <text evidence="7">Belongs to the TonB-dependent receptor family.</text>
</comment>
<dbReference type="GO" id="GO:0009279">
    <property type="term" value="C:cell outer membrane"/>
    <property type="evidence" value="ECO:0007669"/>
    <property type="project" value="UniProtKB-SubCell"/>
</dbReference>
<accession>A0AAJ5WNV7</accession>
<organism evidence="10 11">
    <name type="scientific">Candidatus Pseudobacter hemicellulosilyticus</name>
    <dbReference type="NCBI Taxonomy" id="3121375"/>
    <lineage>
        <taxon>Bacteria</taxon>
        <taxon>Pseudomonadati</taxon>
        <taxon>Bacteroidota</taxon>
        <taxon>Chitinophagia</taxon>
        <taxon>Chitinophagales</taxon>
        <taxon>Chitinophagaceae</taxon>
        <taxon>Pseudobacter</taxon>
    </lineage>
</organism>
<dbReference type="InterPro" id="IPR039426">
    <property type="entry name" value="TonB-dep_rcpt-like"/>
</dbReference>
<dbReference type="EMBL" id="CP119311">
    <property type="protein sequence ID" value="WEK33833.1"/>
    <property type="molecule type" value="Genomic_DNA"/>
</dbReference>
<dbReference type="Proteomes" id="UP001220610">
    <property type="component" value="Chromosome"/>
</dbReference>
<evidence type="ECO:0000256" key="4">
    <source>
        <dbReference type="ARBA" id="ARBA00022692"/>
    </source>
</evidence>
<keyword evidence="2 7" id="KW-0813">Transport</keyword>
<keyword evidence="6 7" id="KW-0998">Cell outer membrane</keyword>
<keyword evidence="8" id="KW-0732">Signal</keyword>
<evidence type="ECO:0000259" key="9">
    <source>
        <dbReference type="Pfam" id="PF07715"/>
    </source>
</evidence>
<protein>
    <submittedName>
        <fullName evidence="10">SusC/RagA family TonB-linked outer membrane protein</fullName>
    </submittedName>
</protein>
<dbReference type="Gene3D" id="2.40.170.20">
    <property type="entry name" value="TonB-dependent receptor, beta-barrel domain"/>
    <property type="match status" value="1"/>
</dbReference>
<dbReference type="SUPFAM" id="SSF49464">
    <property type="entry name" value="Carboxypeptidase regulatory domain-like"/>
    <property type="match status" value="1"/>
</dbReference>
<dbReference type="InterPro" id="IPR037066">
    <property type="entry name" value="Plug_dom_sf"/>
</dbReference>
<feature type="domain" description="TonB-dependent receptor plug" evidence="9">
    <location>
        <begin position="228"/>
        <end position="321"/>
    </location>
</feature>
<feature type="signal peptide" evidence="8">
    <location>
        <begin position="1"/>
        <end position="17"/>
    </location>
</feature>
<dbReference type="InterPro" id="IPR008969">
    <property type="entry name" value="CarboxyPept-like_regulatory"/>
</dbReference>
<sequence length="1164" mass="129106">MKWIVVLLVVSLCSVHAAGVSQNVTLSGKELSLKQVILAIRQQTGYVVIRNKADVPGTPTYSLAVRDMPLRDFLDLLVRNQPFRYAIRDKTIFLSPKEPAVTAGLHEGLQQPDRLLSLYAPPIRIRVSDSLGNPLVGATVALRNGRQSGVTDGNGFIILEVKAGEQLLVSFVGYEGRSLILTEALLAPGNLPIVLKPLATRLDEFEVTVNTGYQQLSRERFVGAYSKLDSTAYARRVGTTILDRLEGTVTGLAFNNKGSAPMQIRGLSTLGYTSYNPLIIVDDFPYKGDINTINPNDVESITVLKDAAAASIWGTMAGNGVIVITTKKGRQQPLQVSYSANMILQEKPDLFAIPRMSIADEIDVEQMLFGKGFYTANLNNVTNRPVISPVVELLAKKQAGTITAEEADAAIALLKQQDLRKELDRYVYKEASTQQHYLNASGGNAQLTYQFSAGYNRALPDIRGSKGSEQYTLNSVLAFHPVKNLDVEAGVHLSRSTNKATNIDLINPYPYTQLADAEGNALAVPRLFRMGYADTAGGGRLLDWHYRPLDEIRLADNTVKTRLLRLNLRASYRIFPWLRAELLYQNLEQLGEKRNHYSLESYAARDQINRFTQINGNIVTRIFPLGGILELNNDRQRTDNWRGQLAVNKNWGRDHQLTALLAGEVTESVTGGSNSRLLGFDEKLSSYATGLNYGLLYPTYGNLYGSGRLPDAAGVNDEGMLTRLVAVLGNISYTFRNRYTIYGSARRDGANILGVATNNRWKPLWSVGGSWNISTENFYQLAWMPSLKLKAAYGYMGNVNNSLSGTPTIYFAPSNTAVTGLRYSSGGTASNPNLRWEQVAMMNAGLDMSFLQSRLTVSLDVFRKNSTDVIAPFPVDPTSGRDTYDVNAASLKASGWELALQSRNITGPFEWSSRFGLSYARTVVTNVYNRQLGMSTFLSHGLNAITGNIAFGLYSFRFAGLDPQTGDPQAYLGKAVSKDYYGLILDSIQNQQLHGSSIPLYTGYLGNTFSFKQLSLSFNITYRLKYYYRRPTISYNNLFYAWTGHADFDRRWQQPGDELHTTIPSMTYPADAYRDMVYEFSSAQVGRGDNIRLQDLRLDYTIGKQQFSRLPFSSVQLFVYVNQLNMILWKADSGPYDPDFTGGHANVSSAPVPRIWTGGININF</sequence>
<evidence type="ECO:0000313" key="10">
    <source>
        <dbReference type="EMBL" id="WEK33833.1"/>
    </source>
</evidence>
<proteinExistence type="inferred from homology"/>
<evidence type="ECO:0000256" key="7">
    <source>
        <dbReference type="PROSITE-ProRule" id="PRU01360"/>
    </source>
</evidence>
<evidence type="ECO:0000313" key="11">
    <source>
        <dbReference type="Proteomes" id="UP001220610"/>
    </source>
</evidence>
<evidence type="ECO:0000256" key="1">
    <source>
        <dbReference type="ARBA" id="ARBA00004571"/>
    </source>
</evidence>
<evidence type="ECO:0000256" key="8">
    <source>
        <dbReference type="SAM" id="SignalP"/>
    </source>
</evidence>
<keyword evidence="3 7" id="KW-1134">Transmembrane beta strand</keyword>
<dbReference type="InterPro" id="IPR012910">
    <property type="entry name" value="Plug_dom"/>
</dbReference>
<dbReference type="SUPFAM" id="SSF56935">
    <property type="entry name" value="Porins"/>
    <property type="match status" value="1"/>
</dbReference>
<feature type="chain" id="PRO_5042460220" evidence="8">
    <location>
        <begin position="18"/>
        <end position="1164"/>
    </location>
</feature>
<dbReference type="InterPro" id="IPR023997">
    <property type="entry name" value="TonB-dep_OMP_SusC/RagA_CS"/>
</dbReference>
<gene>
    <name evidence="10" type="ORF">P0Y53_15175</name>
</gene>
<reference evidence="10" key="1">
    <citation type="submission" date="2023-03" db="EMBL/GenBank/DDBJ databases">
        <title>Andean soil-derived lignocellulolytic bacterial consortium as a source of novel taxa and putative plastic-active enzymes.</title>
        <authorList>
            <person name="Diaz-Garcia L."/>
            <person name="Chuvochina M."/>
            <person name="Feuerriegel G."/>
            <person name="Bunk B."/>
            <person name="Sproer C."/>
            <person name="Streit W.R."/>
            <person name="Rodriguez L.M."/>
            <person name="Overmann J."/>
            <person name="Jimenez D.J."/>
        </authorList>
    </citation>
    <scope>NUCLEOTIDE SEQUENCE</scope>
    <source>
        <strain evidence="10">MAG 7</strain>
    </source>
</reference>
<name>A0AAJ5WNV7_9BACT</name>
<dbReference type="InterPro" id="IPR023996">
    <property type="entry name" value="TonB-dep_OMP_SusC/RagA"/>
</dbReference>
<dbReference type="NCBIfam" id="TIGR04057">
    <property type="entry name" value="SusC_RagA_signa"/>
    <property type="match status" value="1"/>
</dbReference>
<dbReference type="PROSITE" id="PS52016">
    <property type="entry name" value="TONB_DEPENDENT_REC_3"/>
    <property type="match status" value="1"/>
</dbReference>
<dbReference type="Gene3D" id="2.170.130.10">
    <property type="entry name" value="TonB-dependent receptor, plug domain"/>
    <property type="match status" value="1"/>
</dbReference>
<evidence type="ECO:0000256" key="6">
    <source>
        <dbReference type="ARBA" id="ARBA00023237"/>
    </source>
</evidence>
<keyword evidence="5 7" id="KW-0472">Membrane</keyword>
<evidence type="ECO:0000256" key="3">
    <source>
        <dbReference type="ARBA" id="ARBA00022452"/>
    </source>
</evidence>
<dbReference type="Pfam" id="PF07715">
    <property type="entry name" value="Plug"/>
    <property type="match status" value="1"/>
</dbReference>
<dbReference type="AlphaFoldDB" id="A0AAJ5WNV7"/>
<evidence type="ECO:0000256" key="5">
    <source>
        <dbReference type="ARBA" id="ARBA00023136"/>
    </source>
</evidence>
<comment type="subcellular location">
    <subcellularLocation>
        <location evidence="1 7">Cell outer membrane</location>
        <topology evidence="1 7">Multi-pass membrane protein</topology>
    </subcellularLocation>
</comment>
<keyword evidence="4 7" id="KW-0812">Transmembrane</keyword>
<dbReference type="InterPro" id="IPR036942">
    <property type="entry name" value="Beta-barrel_TonB_sf"/>
</dbReference>